<protein>
    <recommendedName>
        <fullName evidence="2">TIR domain-containing protein</fullName>
    </recommendedName>
</protein>
<evidence type="ECO:0000313" key="4">
    <source>
        <dbReference type="Proteomes" id="UP000811609"/>
    </source>
</evidence>
<gene>
    <name evidence="3" type="ORF">CIPAW_15G119500</name>
</gene>
<dbReference type="GO" id="GO:0007165">
    <property type="term" value="P:signal transduction"/>
    <property type="evidence" value="ECO:0007669"/>
    <property type="project" value="InterPro"/>
</dbReference>
<name>A0A8T1NBX4_CARIL</name>
<evidence type="ECO:0000256" key="1">
    <source>
        <dbReference type="ARBA" id="ARBA00023027"/>
    </source>
</evidence>
<dbReference type="Proteomes" id="UP000811609">
    <property type="component" value="Chromosome 15"/>
</dbReference>
<dbReference type="FunFam" id="3.40.50.10140:FF:000007">
    <property type="entry name" value="Disease resistance protein (TIR-NBS-LRR class)"/>
    <property type="match status" value="1"/>
</dbReference>
<proteinExistence type="predicted"/>
<keyword evidence="4" id="KW-1185">Reference proteome</keyword>
<dbReference type="Pfam" id="PF01582">
    <property type="entry name" value="TIR"/>
    <property type="match status" value="1"/>
</dbReference>
<dbReference type="PROSITE" id="PS50104">
    <property type="entry name" value="TIR"/>
    <property type="match status" value="1"/>
</dbReference>
<evidence type="ECO:0000259" key="2">
    <source>
        <dbReference type="PROSITE" id="PS50104"/>
    </source>
</evidence>
<feature type="domain" description="TIR" evidence="2">
    <location>
        <begin position="21"/>
        <end position="173"/>
    </location>
</feature>
<dbReference type="SMART" id="SM00255">
    <property type="entry name" value="TIR"/>
    <property type="match status" value="1"/>
</dbReference>
<reference evidence="3" key="1">
    <citation type="submission" date="2020-12" db="EMBL/GenBank/DDBJ databases">
        <title>WGS assembly of Carya illinoinensis cv. Pawnee.</title>
        <authorList>
            <person name="Platts A."/>
            <person name="Shu S."/>
            <person name="Wright S."/>
            <person name="Barry K."/>
            <person name="Edger P."/>
            <person name="Pires J.C."/>
            <person name="Schmutz J."/>
        </authorList>
    </citation>
    <scope>NUCLEOTIDE SEQUENCE</scope>
    <source>
        <tissue evidence="3">Leaf</tissue>
    </source>
</reference>
<dbReference type="AlphaFoldDB" id="A0A8T1NBX4"/>
<sequence>MTFQLGASSSSSSSSPSIHPRNHDVFFSFRGKEVRHKFISHLNSALRQSGIKTYMDGVDLERGEQISFELFKAIEESRISIIVLSKNYAESRWCLDELLKILECKKIMKQIILPIFYEVKPSEVRDHEKGCFGEVFTRLGKKIKLDDMKFLEYWKEALEEVAKLSGLEYIAFG</sequence>
<dbReference type="PANTHER" id="PTHR32009:SF146">
    <property type="entry name" value="TIR DOMAIN-CONTAINING PROTEIN"/>
    <property type="match status" value="1"/>
</dbReference>
<evidence type="ECO:0000313" key="3">
    <source>
        <dbReference type="EMBL" id="KAG6627321.1"/>
    </source>
</evidence>
<keyword evidence="1" id="KW-0520">NAD</keyword>
<dbReference type="PANTHER" id="PTHR32009">
    <property type="entry name" value="TMV RESISTANCE PROTEIN N-LIKE"/>
    <property type="match status" value="1"/>
</dbReference>
<organism evidence="3 4">
    <name type="scientific">Carya illinoinensis</name>
    <name type="common">Pecan</name>
    <dbReference type="NCBI Taxonomy" id="32201"/>
    <lineage>
        <taxon>Eukaryota</taxon>
        <taxon>Viridiplantae</taxon>
        <taxon>Streptophyta</taxon>
        <taxon>Embryophyta</taxon>
        <taxon>Tracheophyta</taxon>
        <taxon>Spermatophyta</taxon>
        <taxon>Magnoliopsida</taxon>
        <taxon>eudicotyledons</taxon>
        <taxon>Gunneridae</taxon>
        <taxon>Pentapetalae</taxon>
        <taxon>rosids</taxon>
        <taxon>fabids</taxon>
        <taxon>Fagales</taxon>
        <taxon>Juglandaceae</taxon>
        <taxon>Carya</taxon>
    </lineage>
</organism>
<dbReference type="InterPro" id="IPR000157">
    <property type="entry name" value="TIR_dom"/>
</dbReference>
<dbReference type="EMBL" id="CM031823">
    <property type="protein sequence ID" value="KAG6627321.1"/>
    <property type="molecule type" value="Genomic_DNA"/>
</dbReference>
<comment type="caution">
    <text evidence="3">The sequence shown here is derived from an EMBL/GenBank/DDBJ whole genome shotgun (WGS) entry which is preliminary data.</text>
</comment>
<accession>A0A8T1NBX4</accession>